<dbReference type="Pfam" id="PF03109">
    <property type="entry name" value="ABC1"/>
    <property type="match status" value="1"/>
</dbReference>
<keyword evidence="7" id="KW-1185">Reference proteome</keyword>
<name>A0A918I180_9ACTN</name>
<reference evidence="6" key="1">
    <citation type="journal article" date="2014" name="Int. J. Syst. Evol. Microbiol.">
        <title>Complete genome sequence of Corynebacterium casei LMG S-19264T (=DSM 44701T), isolated from a smear-ripened cheese.</title>
        <authorList>
            <consortium name="US DOE Joint Genome Institute (JGI-PGF)"/>
            <person name="Walter F."/>
            <person name="Albersmeier A."/>
            <person name="Kalinowski J."/>
            <person name="Ruckert C."/>
        </authorList>
    </citation>
    <scope>NUCLEOTIDE SEQUENCE</scope>
    <source>
        <strain evidence="6">JCM 4391</strain>
    </source>
</reference>
<evidence type="ECO:0000256" key="3">
    <source>
        <dbReference type="ARBA" id="ARBA00022741"/>
    </source>
</evidence>
<proteinExistence type="inferred from homology"/>
<comment type="similarity">
    <text evidence="1">Belongs to the protein kinase superfamily. ADCK protein kinase family.</text>
</comment>
<dbReference type="EMBL" id="BMTP01000013">
    <property type="protein sequence ID" value="GGU53166.1"/>
    <property type="molecule type" value="Genomic_DNA"/>
</dbReference>
<comment type="caution">
    <text evidence="6">The sequence shown here is derived from an EMBL/GenBank/DDBJ whole genome shotgun (WGS) entry which is preliminary data.</text>
</comment>
<evidence type="ECO:0000259" key="5">
    <source>
        <dbReference type="Pfam" id="PF03109"/>
    </source>
</evidence>
<protein>
    <submittedName>
        <fullName evidence="6">ABC transporter ATP-binding protein</fullName>
    </submittedName>
</protein>
<keyword evidence="2" id="KW-0808">Transferase</keyword>
<dbReference type="GO" id="GO:0005524">
    <property type="term" value="F:ATP binding"/>
    <property type="evidence" value="ECO:0007669"/>
    <property type="project" value="UniProtKB-KW"/>
</dbReference>
<accession>A0A918I180</accession>
<evidence type="ECO:0000256" key="2">
    <source>
        <dbReference type="ARBA" id="ARBA00022679"/>
    </source>
</evidence>
<evidence type="ECO:0000256" key="4">
    <source>
        <dbReference type="ARBA" id="ARBA00022840"/>
    </source>
</evidence>
<keyword evidence="3" id="KW-0547">Nucleotide-binding</keyword>
<organism evidence="6 7">
    <name type="scientific">Streptomyces lavendofoliae</name>
    <dbReference type="NCBI Taxonomy" id="67314"/>
    <lineage>
        <taxon>Bacteria</taxon>
        <taxon>Bacillati</taxon>
        <taxon>Actinomycetota</taxon>
        <taxon>Actinomycetes</taxon>
        <taxon>Kitasatosporales</taxon>
        <taxon>Streptomycetaceae</taxon>
        <taxon>Streptomyces</taxon>
    </lineage>
</organism>
<sequence>MSDLPRKAVTRTVKLAALPLGFAGRATWGLGKRIGGKSAEIVARELQQRTADQLFRVLGELKGGAMKLGQALSVFEAALPGEMAGPYRAALTKLQEAAPPMPTRTVHSVLEARLGEDWRELFLEFRDKPSAAASIGQVHRAVWHDGRQVAVKVQYPGAGEALLSDLTQLSRFARMLGPLVPGMDIKPLITELRDRVAEELDYALEAEAQRAHAEVFGDDPDVVVPGVVHQCDQVLVTEWLDGIPLAEIIADGTAEQRDRAGQLLAGFLFSGPARTGLLHADPHPGNFRLLPDGDEEEDVAGWRLGVLDFGTVDRLPGGLPETIGVSLRLALEGDSAGVYALLREEGFVKEGIDLDPDAVLEYLLPIIEPAEADEFTFSREWIRGQAARLADMRSPAHQLGKQLNLPPSYLLIHRVTLSTIGVLCQLNATVRMRDELESWLPGFLPGGDADPAPVEAHA</sequence>
<keyword evidence="4 6" id="KW-0067">ATP-binding</keyword>
<evidence type="ECO:0000313" key="7">
    <source>
        <dbReference type="Proteomes" id="UP000636661"/>
    </source>
</evidence>
<gene>
    <name evidence="6" type="ORF">GCM10010274_47550</name>
</gene>
<dbReference type="GO" id="GO:0016740">
    <property type="term" value="F:transferase activity"/>
    <property type="evidence" value="ECO:0007669"/>
    <property type="project" value="UniProtKB-KW"/>
</dbReference>
<dbReference type="PANTHER" id="PTHR43851:SF3">
    <property type="entry name" value="COENZYME Q8"/>
    <property type="match status" value="1"/>
</dbReference>
<evidence type="ECO:0000313" key="6">
    <source>
        <dbReference type="EMBL" id="GGU53166.1"/>
    </source>
</evidence>
<dbReference type="RefSeq" id="WP_189553009.1">
    <property type="nucleotide sequence ID" value="NZ_BMTP01000013.1"/>
</dbReference>
<dbReference type="Proteomes" id="UP000636661">
    <property type="component" value="Unassembled WGS sequence"/>
</dbReference>
<feature type="domain" description="ABC1 atypical kinase-like" evidence="5">
    <location>
        <begin position="93"/>
        <end position="337"/>
    </location>
</feature>
<dbReference type="AlphaFoldDB" id="A0A918I180"/>
<dbReference type="SUPFAM" id="SSF56112">
    <property type="entry name" value="Protein kinase-like (PK-like)"/>
    <property type="match status" value="1"/>
</dbReference>
<dbReference type="InterPro" id="IPR004147">
    <property type="entry name" value="ABC1_dom"/>
</dbReference>
<dbReference type="InterPro" id="IPR051409">
    <property type="entry name" value="Atypical_kinase_ADCK"/>
</dbReference>
<dbReference type="InterPro" id="IPR011009">
    <property type="entry name" value="Kinase-like_dom_sf"/>
</dbReference>
<reference evidence="6" key="2">
    <citation type="submission" date="2020-09" db="EMBL/GenBank/DDBJ databases">
        <authorList>
            <person name="Sun Q."/>
            <person name="Ohkuma M."/>
        </authorList>
    </citation>
    <scope>NUCLEOTIDE SEQUENCE</scope>
    <source>
        <strain evidence="6">JCM 4391</strain>
    </source>
</reference>
<evidence type="ECO:0000256" key="1">
    <source>
        <dbReference type="ARBA" id="ARBA00009670"/>
    </source>
</evidence>
<dbReference type="PANTHER" id="PTHR43851">
    <property type="match status" value="1"/>
</dbReference>
<dbReference type="InterPro" id="IPR034646">
    <property type="entry name" value="ADCK3_dom"/>
</dbReference>
<dbReference type="CDD" id="cd13970">
    <property type="entry name" value="ABC1_ADCK3"/>
    <property type="match status" value="1"/>
</dbReference>